<keyword evidence="2" id="KW-0645">Protease</keyword>
<evidence type="ECO:0000313" key="3">
    <source>
        <dbReference type="Proteomes" id="UP000063919"/>
    </source>
</evidence>
<dbReference type="EMBL" id="CP012622">
    <property type="protein sequence ID" value="ALD66076.1"/>
    <property type="molecule type" value="Genomic_DNA"/>
</dbReference>
<gene>
    <name evidence="2" type="ORF">SCANT_v1c01660</name>
</gene>
<keyword evidence="3" id="KW-1185">Reference proteome</keyword>
<accession>A0A0M5KLG6</accession>
<feature type="domain" description="Gcp-like" evidence="1">
    <location>
        <begin position="41"/>
        <end position="133"/>
    </location>
</feature>
<organism evidence="2 3">
    <name type="scientific">Spiroplasma cantharicola</name>
    <dbReference type="NCBI Taxonomy" id="362837"/>
    <lineage>
        <taxon>Bacteria</taxon>
        <taxon>Bacillati</taxon>
        <taxon>Mycoplasmatota</taxon>
        <taxon>Mollicutes</taxon>
        <taxon>Entomoplasmatales</taxon>
        <taxon>Spiroplasmataceae</taxon>
        <taxon>Spiroplasma</taxon>
    </lineage>
</organism>
<dbReference type="NCBIfam" id="TIGR03725">
    <property type="entry name" value="T6A_YeaZ"/>
    <property type="match status" value="1"/>
</dbReference>
<dbReference type="GO" id="GO:0006508">
    <property type="term" value="P:proteolysis"/>
    <property type="evidence" value="ECO:0007669"/>
    <property type="project" value="UniProtKB-KW"/>
</dbReference>
<dbReference type="OrthoDB" id="9784166at2"/>
<dbReference type="Gene3D" id="3.30.420.200">
    <property type="match status" value="1"/>
</dbReference>
<dbReference type="PATRIC" id="fig|362837.3.peg.167"/>
<dbReference type="SUPFAM" id="SSF53067">
    <property type="entry name" value="Actin-like ATPase domain"/>
    <property type="match status" value="1"/>
</dbReference>
<dbReference type="Proteomes" id="UP000063919">
    <property type="component" value="Chromosome"/>
</dbReference>
<evidence type="ECO:0000313" key="2">
    <source>
        <dbReference type="EMBL" id="ALD66076.1"/>
    </source>
</evidence>
<keyword evidence="2" id="KW-0378">Hydrolase</keyword>
<dbReference type="KEGG" id="scj:SCANT_v1c01660"/>
<dbReference type="GO" id="GO:0008233">
    <property type="term" value="F:peptidase activity"/>
    <property type="evidence" value="ECO:0007669"/>
    <property type="project" value="UniProtKB-KW"/>
</dbReference>
<proteinExistence type="predicted"/>
<dbReference type="Pfam" id="PF00814">
    <property type="entry name" value="TsaD"/>
    <property type="match status" value="1"/>
</dbReference>
<dbReference type="GO" id="GO:0002949">
    <property type="term" value="P:tRNA threonylcarbamoyladenosine modification"/>
    <property type="evidence" value="ECO:0007669"/>
    <property type="project" value="InterPro"/>
</dbReference>
<dbReference type="InterPro" id="IPR043129">
    <property type="entry name" value="ATPase_NBD"/>
</dbReference>
<sequence length="188" mass="21975">MNLFLDTSNNKLIIILEKNNEIIDSFFLDNQIRISDITINELNNLLKNNRLTIKDIDNLYVIKGPGSYTGVRVGITIVKTLKTLNNKFKIYVLSSLAFQASTKKVISILDAKGKNIYLGIYDKGKNIIEDQLVPLEYLKDFEQQFLNFRLVEDYKEIDFKECYLQTKIFFQEIKEIKDIKPLYIKSFI</sequence>
<dbReference type="InterPro" id="IPR022496">
    <property type="entry name" value="T6A_TsaB"/>
</dbReference>
<protein>
    <submittedName>
        <fullName evidence="2">Glycoprotease</fullName>
    </submittedName>
</protein>
<dbReference type="AlphaFoldDB" id="A0A0M5KLG6"/>
<dbReference type="InterPro" id="IPR000905">
    <property type="entry name" value="Gcp-like_dom"/>
</dbReference>
<evidence type="ECO:0000259" key="1">
    <source>
        <dbReference type="Pfam" id="PF00814"/>
    </source>
</evidence>
<dbReference type="STRING" id="362837.SCANT_v1c01660"/>
<dbReference type="RefSeq" id="WP_053945850.1">
    <property type="nucleotide sequence ID" value="NZ_CP012622.1"/>
</dbReference>
<name>A0A0M5KLG6_9MOLU</name>
<dbReference type="Gene3D" id="3.30.420.40">
    <property type="match status" value="1"/>
</dbReference>
<reference evidence="2 3" key="1">
    <citation type="journal article" date="2015" name="Genome Announc.">
        <title>Complete Genome Sequence of Spiroplasma cantharicola CC-1T (DSM 21588), a Bacterium Isolated from Soldier Beetle (Cantharis carolinus).</title>
        <authorList>
            <person name="Lo W.S."/>
            <person name="Liu P.Y."/>
            <person name="Kuo C.H."/>
        </authorList>
    </citation>
    <scope>NUCLEOTIDE SEQUENCE [LARGE SCALE GENOMIC DNA]</scope>
    <source>
        <strain evidence="2 3">CC-1</strain>
    </source>
</reference>